<dbReference type="Proteomes" id="UP001287282">
    <property type="component" value="Unassembled WGS sequence"/>
</dbReference>
<feature type="domain" description="N-acetyltransferase" evidence="1">
    <location>
        <begin position="18"/>
        <end position="184"/>
    </location>
</feature>
<keyword evidence="3" id="KW-1185">Reference proteome</keyword>
<accession>A0ABU3X9L2</accession>
<reference evidence="2 3" key="1">
    <citation type="submission" date="2023-10" db="EMBL/GenBank/DDBJ databases">
        <title>Screening of Alkalihalobacillus lindianensis BZ-TG-R113 and Its Alleviation of Salt Stress on Rapeseed Growth.</title>
        <authorList>
            <person name="Zhao B."/>
            <person name="Guo T."/>
        </authorList>
    </citation>
    <scope>NUCLEOTIDE SEQUENCE [LARGE SCALE GENOMIC DNA]</scope>
    <source>
        <strain evidence="2 3">BZ-TG-R113</strain>
    </source>
</reference>
<organism evidence="2 3">
    <name type="scientific">Alkalihalophilus lindianensis</name>
    <dbReference type="NCBI Taxonomy" id="1630542"/>
    <lineage>
        <taxon>Bacteria</taxon>
        <taxon>Bacillati</taxon>
        <taxon>Bacillota</taxon>
        <taxon>Bacilli</taxon>
        <taxon>Bacillales</taxon>
        <taxon>Bacillaceae</taxon>
        <taxon>Alkalihalophilus</taxon>
    </lineage>
</organism>
<evidence type="ECO:0000313" key="3">
    <source>
        <dbReference type="Proteomes" id="UP001287282"/>
    </source>
</evidence>
<dbReference type="PROSITE" id="PS51186">
    <property type="entry name" value="GNAT"/>
    <property type="match status" value="1"/>
</dbReference>
<sequence>MTYTGELTCQATKANETYQVRRLKIEDLSAILNVQQVVLDTLEKKDTLQPLSNDEFRTILEGNGLMLGVIVRNHLVAFRALWFPREDKENLGRDLGLSVDEQMKVVHQEISSVHPDYRGNGLQKRLAFLVMKELENMNGSYHYVCCTVHPFNLPSLKDKLSQGLLIAKVKEKYAGHLRYIFMRELQREMRLDNDGAKLIALEDLEGQKRLLEQGYYGYELFQKEGQLMVGFAKPIL</sequence>
<dbReference type="RefSeq" id="WP_317121782.1">
    <property type="nucleotide sequence ID" value="NZ_JAWJBA010000002.1"/>
</dbReference>
<comment type="caution">
    <text evidence="2">The sequence shown here is derived from an EMBL/GenBank/DDBJ whole genome shotgun (WGS) entry which is preliminary data.</text>
</comment>
<name>A0ABU3X9L2_9BACI</name>
<evidence type="ECO:0000259" key="1">
    <source>
        <dbReference type="PROSITE" id="PS51186"/>
    </source>
</evidence>
<dbReference type="InterPro" id="IPR016181">
    <property type="entry name" value="Acyl_CoA_acyltransferase"/>
</dbReference>
<protein>
    <submittedName>
        <fullName evidence="2">GNAT family N-acetyltransferase</fullName>
    </submittedName>
</protein>
<gene>
    <name evidence="2" type="ORF">RYX56_09305</name>
</gene>
<dbReference type="EMBL" id="JAWJBA010000002">
    <property type="protein sequence ID" value="MDV2684566.1"/>
    <property type="molecule type" value="Genomic_DNA"/>
</dbReference>
<dbReference type="InterPro" id="IPR000182">
    <property type="entry name" value="GNAT_dom"/>
</dbReference>
<dbReference type="Gene3D" id="3.40.630.30">
    <property type="match status" value="1"/>
</dbReference>
<proteinExistence type="predicted"/>
<evidence type="ECO:0000313" key="2">
    <source>
        <dbReference type="EMBL" id="MDV2684566.1"/>
    </source>
</evidence>
<dbReference type="SUPFAM" id="SSF55729">
    <property type="entry name" value="Acyl-CoA N-acyltransferases (Nat)"/>
    <property type="match status" value="1"/>
</dbReference>